<feature type="domain" description="NadR/Ttd14 AAA" evidence="1">
    <location>
        <begin position="6"/>
        <end position="169"/>
    </location>
</feature>
<dbReference type="InterPro" id="IPR038727">
    <property type="entry name" value="NadR/Ttd14_AAA_dom"/>
</dbReference>
<evidence type="ECO:0000313" key="2">
    <source>
        <dbReference type="EMBL" id="MDG3587004.1"/>
    </source>
</evidence>
<sequence length="178" mass="20900">MNANKKIVITGGPGTGKTSVVDFLKSQGHYCMSEISRQVTLEARAQGIEQLFLTDPLLFSKKLLEGRIEQYKLVPDTEKTIFFDRGIPDVLAYMDYTKDPYPDYFEEACLEYRYDQVFLLPPWKEIYTSDNERYESFSQAQRIYKFLKSAYQRYNYQLTEVPTGTVDYRARFILNNIQ</sequence>
<organism evidence="2 3">
    <name type="scientific">Galbibacter pacificus</name>
    <dbReference type="NCBI Taxonomy" id="2996052"/>
    <lineage>
        <taxon>Bacteria</taxon>
        <taxon>Pseudomonadati</taxon>
        <taxon>Bacteroidota</taxon>
        <taxon>Flavobacteriia</taxon>
        <taxon>Flavobacteriales</taxon>
        <taxon>Flavobacteriaceae</taxon>
        <taxon>Galbibacter</taxon>
    </lineage>
</organism>
<dbReference type="RefSeq" id="WP_277900729.1">
    <property type="nucleotide sequence ID" value="NZ_JAPMUA010000005.1"/>
</dbReference>
<dbReference type="SUPFAM" id="SSF52540">
    <property type="entry name" value="P-loop containing nucleoside triphosphate hydrolases"/>
    <property type="match status" value="1"/>
</dbReference>
<name>A0ABT6FV85_9FLAO</name>
<dbReference type="EMBL" id="JAPMUA010000005">
    <property type="protein sequence ID" value="MDG3587004.1"/>
    <property type="molecule type" value="Genomic_DNA"/>
</dbReference>
<reference evidence="2" key="1">
    <citation type="submission" date="2022-11" db="EMBL/GenBank/DDBJ databases">
        <title>High-quality draft genome sequence of Galbibacter sp. strain CMA-7.</title>
        <authorList>
            <person name="Wei L."/>
            <person name="Dong C."/>
            <person name="Shao Z."/>
        </authorList>
    </citation>
    <scope>NUCLEOTIDE SEQUENCE</scope>
    <source>
        <strain evidence="2">CMA-7</strain>
    </source>
</reference>
<keyword evidence="3" id="KW-1185">Reference proteome</keyword>
<keyword evidence="2" id="KW-0547">Nucleotide-binding</keyword>
<proteinExistence type="predicted"/>
<accession>A0ABT6FV85</accession>
<dbReference type="GO" id="GO:0005524">
    <property type="term" value="F:ATP binding"/>
    <property type="evidence" value="ECO:0007669"/>
    <property type="project" value="UniProtKB-KW"/>
</dbReference>
<dbReference type="Proteomes" id="UP001153642">
    <property type="component" value="Unassembled WGS sequence"/>
</dbReference>
<dbReference type="Pfam" id="PF13521">
    <property type="entry name" value="AAA_28"/>
    <property type="match status" value="1"/>
</dbReference>
<comment type="caution">
    <text evidence="2">The sequence shown here is derived from an EMBL/GenBank/DDBJ whole genome shotgun (WGS) entry which is preliminary data.</text>
</comment>
<evidence type="ECO:0000313" key="3">
    <source>
        <dbReference type="Proteomes" id="UP001153642"/>
    </source>
</evidence>
<evidence type="ECO:0000259" key="1">
    <source>
        <dbReference type="Pfam" id="PF13521"/>
    </source>
</evidence>
<dbReference type="InterPro" id="IPR027417">
    <property type="entry name" value="P-loop_NTPase"/>
</dbReference>
<protein>
    <submittedName>
        <fullName evidence="2">ATP-binding protein</fullName>
    </submittedName>
</protein>
<keyword evidence="2" id="KW-0067">ATP-binding</keyword>
<gene>
    <name evidence="2" type="ORF">OSR52_14100</name>
</gene>
<dbReference type="Gene3D" id="3.40.50.300">
    <property type="entry name" value="P-loop containing nucleotide triphosphate hydrolases"/>
    <property type="match status" value="1"/>
</dbReference>